<accession>A0A4R0IU54</accession>
<comment type="subcellular location">
    <subcellularLocation>
        <location evidence="1">Membrane</location>
        <topology evidence="1">Multi-pass membrane protein</topology>
    </subcellularLocation>
</comment>
<protein>
    <submittedName>
        <fullName evidence="7">MFS transporter</fullName>
    </submittedName>
</protein>
<dbReference type="AlphaFoldDB" id="A0A4R0IU54"/>
<evidence type="ECO:0000256" key="1">
    <source>
        <dbReference type="ARBA" id="ARBA00004141"/>
    </source>
</evidence>
<dbReference type="InterPro" id="IPR036259">
    <property type="entry name" value="MFS_trans_sf"/>
</dbReference>
<dbReference type="RefSeq" id="WP_131519046.1">
    <property type="nucleotide sequence ID" value="NZ_SJKD01000015.1"/>
</dbReference>
<keyword evidence="4 6" id="KW-1133">Transmembrane helix</keyword>
<evidence type="ECO:0000256" key="5">
    <source>
        <dbReference type="ARBA" id="ARBA00023136"/>
    </source>
</evidence>
<evidence type="ECO:0000256" key="4">
    <source>
        <dbReference type="ARBA" id="ARBA00022989"/>
    </source>
</evidence>
<dbReference type="Proteomes" id="UP000293342">
    <property type="component" value="Unassembled WGS sequence"/>
</dbReference>
<keyword evidence="8" id="KW-1185">Reference proteome</keyword>
<gene>
    <name evidence="7" type="ORF">E0H75_40580</name>
</gene>
<keyword evidence="3 6" id="KW-0812">Transmembrane</keyword>
<dbReference type="EMBL" id="SJKD01000015">
    <property type="protein sequence ID" value="TCC37443.1"/>
    <property type="molecule type" value="Genomic_DNA"/>
</dbReference>
<dbReference type="PANTHER" id="PTHR42718">
    <property type="entry name" value="MAJOR FACILITATOR SUPERFAMILY MULTIDRUG TRANSPORTER MFSC"/>
    <property type="match status" value="1"/>
</dbReference>
<sequence length="154" mass="16099">MAACLAVAVCRGCLGDVGRYGVAGFAHSTALLLSARAVQGLGAALAVPAALALLSAMYRQERQRQRALGDLSAAMDISMVVGLVVGGLSPRLWAGRGACSSSYRSASSRPGSLQQRCPRAGIRQHLDSTCSERRWLRPDSGRWRSGSHGSTSSV</sequence>
<feature type="transmembrane region" description="Helical" evidence="6">
    <location>
        <begin position="39"/>
        <end position="58"/>
    </location>
</feature>
<evidence type="ECO:0000256" key="3">
    <source>
        <dbReference type="ARBA" id="ARBA00022692"/>
    </source>
</evidence>
<name>A0A4R0IU54_9ACTN</name>
<dbReference type="Gene3D" id="1.20.1720.10">
    <property type="entry name" value="Multidrug resistance protein D"/>
    <property type="match status" value="1"/>
</dbReference>
<keyword evidence="2" id="KW-0813">Transport</keyword>
<evidence type="ECO:0000313" key="7">
    <source>
        <dbReference type="EMBL" id="TCC37443.1"/>
    </source>
</evidence>
<dbReference type="InterPro" id="IPR011701">
    <property type="entry name" value="MFS"/>
</dbReference>
<dbReference type="GO" id="GO:0022857">
    <property type="term" value="F:transmembrane transporter activity"/>
    <property type="evidence" value="ECO:0007669"/>
    <property type="project" value="InterPro"/>
</dbReference>
<dbReference type="Pfam" id="PF07690">
    <property type="entry name" value="MFS_1"/>
    <property type="match status" value="1"/>
</dbReference>
<comment type="caution">
    <text evidence="7">The sequence shown here is derived from an EMBL/GenBank/DDBJ whole genome shotgun (WGS) entry which is preliminary data.</text>
</comment>
<evidence type="ECO:0000256" key="2">
    <source>
        <dbReference type="ARBA" id="ARBA00022448"/>
    </source>
</evidence>
<evidence type="ECO:0000313" key="8">
    <source>
        <dbReference type="Proteomes" id="UP000293342"/>
    </source>
</evidence>
<evidence type="ECO:0000256" key="6">
    <source>
        <dbReference type="SAM" id="Phobius"/>
    </source>
</evidence>
<dbReference type="PANTHER" id="PTHR42718:SF9">
    <property type="entry name" value="MAJOR FACILITATOR SUPERFAMILY MULTIDRUG TRANSPORTER MFSC"/>
    <property type="match status" value="1"/>
</dbReference>
<proteinExistence type="predicted"/>
<keyword evidence="5 6" id="KW-0472">Membrane</keyword>
<dbReference type="SUPFAM" id="SSF103473">
    <property type="entry name" value="MFS general substrate transporter"/>
    <property type="match status" value="1"/>
</dbReference>
<organism evidence="7 8">
    <name type="scientific">Kribbella capetownensis</name>
    <dbReference type="NCBI Taxonomy" id="1572659"/>
    <lineage>
        <taxon>Bacteria</taxon>
        <taxon>Bacillati</taxon>
        <taxon>Actinomycetota</taxon>
        <taxon>Actinomycetes</taxon>
        <taxon>Propionibacteriales</taxon>
        <taxon>Kribbellaceae</taxon>
        <taxon>Kribbella</taxon>
    </lineage>
</organism>
<dbReference type="GO" id="GO:0016020">
    <property type="term" value="C:membrane"/>
    <property type="evidence" value="ECO:0007669"/>
    <property type="project" value="UniProtKB-SubCell"/>
</dbReference>
<reference evidence="7 8" key="1">
    <citation type="submission" date="2019-02" db="EMBL/GenBank/DDBJ databases">
        <title>Kribbella capetownensis sp. nov. and Kribbella speibonae sp. nov., isolated from soil.</title>
        <authorList>
            <person name="Curtis S.M."/>
            <person name="Norton I."/>
            <person name="Everest G.J."/>
            <person name="Meyers P.R."/>
        </authorList>
    </citation>
    <scope>NUCLEOTIDE SEQUENCE [LARGE SCALE GENOMIC DNA]</scope>
    <source>
        <strain evidence="7 8">YM53</strain>
    </source>
</reference>